<dbReference type="GO" id="GO:0005504">
    <property type="term" value="F:fatty acid binding"/>
    <property type="evidence" value="ECO:0007669"/>
    <property type="project" value="TreeGrafter"/>
</dbReference>
<reference evidence="8 9" key="1">
    <citation type="submission" date="2019-03" db="EMBL/GenBank/DDBJ databases">
        <title>First draft genome of Liparis tanakae, snailfish: a comprehensive survey of snailfish specific genes.</title>
        <authorList>
            <person name="Kim W."/>
            <person name="Song I."/>
            <person name="Jeong J.-H."/>
            <person name="Kim D."/>
            <person name="Kim S."/>
            <person name="Ryu S."/>
            <person name="Song J.Y."/>
            <person name="Lee S.K."/>
        </authorList>
    </citation>
    <scope>NUCLEOTIDE SEQUENCE [LARGE SCALE GENOMIC DNA]</scope>
    <source>
        <tissue evidence="8">Muscle</tissue>
    </source>
</reference>
<dbReference type="InterPro" id="IPR043081">
    <property type="entry name" value="ApoC-1_sf"/>
</dbReference>
<gene>
    <name evidence="8" type="primary">APOC1</name>
    <name evidence="8" type="ORF">EYF80_000480</name>
</gene>
<evidence type="ECO:0000256" key="6">
    <source>
        <dbReference type="ARBA" id="ARBA00023055"/>
    </source>
</evidence>
<accession>A0A4Z2JIX3</accession>
<evidence type="ECO:0000256" key="4">
    <source>
        <dbReference type="ARBA" id="ARBA00022525"/>
    </source>
</evidence>
<comment type="subcellular location">
    <subcellularLocation>
        <location evidence="1">Secreted</location>
    </subcellularLocation>
</comment>
<dbReference type="GO" id="GO:0006869">
    <property type="term" value="P:lipid transport"/>
    <property type="evidence" value="ECO:0007669"/>
    <property type="project" value="UniProtKB-KW"/>
</dbReference>
<dbReference type="GO" id="GO:0034364">
    <property type="term" value="C:high-density lipoprotein particle"/>
    <property type="evidence" value="ECO:0007669"/>
    <property type="project" value="TreeGrafter"/>
</dbReference>
<protein>
    <submittedName>
        <fullName evidence="8">Apolipoprotein C-I</fullName>
    </submittedName>
</protein>
<keyword evidence="5 7" id="KW-0732">Signal</keyword>
<dbReference type="PANTHER" id="PTHR16565:SF2">
    <property type="entry name" value="APOLIPOPROTEIN C-I"/>
    <property type="match status" value="1"/>
</dbReference>
<dbReference type="GO" id="GO:0032375">
    <property type="term" value="P:negative regulation of cholesterol transport"/>
    <property type="evidence" value="ECO:0007669"/>
    <property type="project" value="TreeGrafter"/>
</dbReference>
<dbReference type="Proteomes" id="UP000314294">
    <property type="component" value="Unassembled WGS sequence"/>
</dbReference>
<dbReference type="GO" id="GO:0010916">
    <property type="term" value="P:negative regulation of very-low-density lipoprotein particle clearance"/>
    <property type="evidence" value="ECO:0007669"/>
    <property type="project" value="TreeGrafter"/>
</dbReference>
<dbReference type="EMBL" id="SRLO01000002">
    <property type="protein sequence ID" value="TNN89192.1"/>
    <property type="molecule type" value="Genomic_DNA"/>
</dbReference>
<evidence type="ECO:0000256" key="7">
    <source>
        <dbReference type="SAM" id="SignalP"/>
    </source>
</evidence>
<dbReference type="GO" id="GO:0004859">
    <property type="term" value="F:phospholipase inhibitor activity"/>
    <property type="evidence" value="ECO:0007669"/>
    <property type="project" value="TreeGrafter"/>
</dbReference>
<evidence type="ECO:0000256" key="1">
    <source>
        <dbReference type="ARBA" id="ARBA00004613"/>
    </source>
</evidence>
<dbReference type="OrthoDB" id="8941712at2759"/>
<evidence type="ECO:0000256" key="3">
    <source>
        <dbReference type="ARBA" id="ARBA00022448"/>
    </source>
</evidence>
<dbReference type="GO" id="GO:0034361">
    <property type="term" value="C:very-low-density lipoprotein particle"/>
    <property type="evidence" value="ECO:0007669"/>
    <property type="project" value="TreeGrafter"/>
</dbReference>
<feature type="signal peptide" evidence="7">
    <location>
        <begin position="1"/>
        <end position="20"/>
    </location>
</feature>
<keyword evidence="9" id="KW-1185">Reference proteome</keyword>
<dbReference type="GO" id="GO:0034447">
    <property type="term" value="P:very-low-density lipoprotein particle clearance"/>
    <property type="evidence" value="ECO:0007669"/>
    <property type="project" value="TreeGrafter"/>
</dbReference>
<feature type="chain" id="PRO_5021404999" evidence="7">
    <location>
        <begin position="21"/>
        <end position="83"/>
    </location>
</feature>
<keyword evidence="3" id="KW-0813">Transport</keyword>
<evidence type="ECO:0000313" key="9">
    <source>
        <dbReference type="Proteomes" id="UP000314294"/>
    </source>
</evidence>
<dbReference type="PANTHER" id="PTHR16565">
    <property type="entry name" value="APOLIPOPROTEIN C-I"/>
    <property type="match status" value="1"/>
</dbReference>
<dbReference type="GO" id="GO:0042157">
    <property type="term" value="P:lipoprotein metabolic process"/>
    <property type="evidence" value="ECO:0007669"/>
    <property type="project" value="InterPro"/>
</dbReference>
<name>A0A4Z2JIX3_9TELE</name>
<dbReference type="InterPro" id="IPR006781">
    <property type="entry name" value="ApoC-I"/>
</dbReference>
<comment type="caution">
    <text evidence="8">The sequence shown here is derived from an EMBL/GenBank/DDBJ whole genome shotgun (WGS) entry which is preliminary data.</text>
</comment>
<proteinExistence type="inferred from homology"/>
<evidence type="ECO:0000313" key="8">
    <source>
        <dbReference type="EMBL" id="TNN89192.1"/>
    </source>
</evidence>
<dbReference type="AlphaFoldDB" id="A0A4Z2JIX3"/>
<dbReference type="Pfam" id="PF04691">
    <property type="entry name" value="ApoC-I"/>
    <property type="match status" value="1"/>
</dbReference>
<organism evidence="8 9">
    <name type="scientific">Liparis tanakae</name>
    <name type="common">Tanaka's snailfish</name>
    <dbReference type="NCBI Taxonomy" id="230148"/>
    <lineage>
        <taxon>Eukaryota</taxon>
        <taxon>Metazoa</taxon>
        <taxon>Chordata</taxon>
        <taxon>Craniata</taxon>
        <taxon>Vertebrata</taxon>
        <taxon>Euteleostomi</taxon>
        <taxon>Actinopterygii</taxon>
        <taxon>Neopterygii</taxon>
        <taxon>Teleostei</taxon>
        <taxon>Neoteleostei</taxon>
        <taxon>Acanthomorphata</taxon>
        <taxon>Eupercaria</taxon>
        <taxon>Perciformes</taxon>
        <taxon>Cottioidei</taxon>
        <taxon>Cottales</taxon>
        <taxon>Liparidae</taxon>
        <taxon>Liparis</taxon>
    </lineage>
</organism>
<evidence type="ECO:0000256" key="5">
    <source>
        <dbReference type="ARBA" id="ARBA00022729"/>
    </source>
</evidence>
<sequence>MRVYLAVAMLMLAFVAYTEAQDQEETIEQRFANFGQQMAEVTKSLAEKAKTTFTDVHNSEFATESRNWFQKQFDTLKEKINSQ</sequence>
<dbReference type="GO" id="GO:0050995">
    <property type="term" value="P:negative regulation of lipid catabolic process"/>
    <property type="evidence" value="ECO:0007669"/>
    <property type="project" value="TreeGrafter"/>
</dbReference>
<keyword evidence="8" id="KW-0449">Lipoprotein</keyword>
<dbReference type="GO" id="GO:0006641">
    <property type="term" value="P:triglyceride metabolic process"/>
    <property type="evidence" value="ECO:0007669"/>
    <property type="project" value="TreeGrafter"/>
</dbReference>
<dbReference type="Gene3D" id="4.10.260.30">
    <property type="entry name" value="Apolipoprotein C-I"/>
    <property type="match status" value="1"/>
</dbReference>
<comment type="similarity">
    <text evidence="2">Belongs to the apolipoprotein C1 family.</text>
</comment>
<keyword evidence="4" id="KW-0964">Secreted</keyword>
<evidence type="ECO:0000256" key="2">
    <source>
        <dbReference type="ARBA" id="ARBA00009204"/>
    </source>
</evidence>
<keyword evidence="6" id="KW-0445">Lipid transport</keyword>